<comment type="caution">
    <text evidence="2">The sequence shown here is derived from an EMBL/GenBank/DDBJ whole genome shotgun (WGS) entry which is preliminary data.</text>
</comment>
<evidence type="ECO:0000313" key="2">
    <source>
        <dbReference type="EMBL" id="PJA40447.1"/>
    </source>
</evidence>
<dbReference type="PANTHER" id="PTHR35800:SF1">
    <property type="entry name" value="RNA-BINDING PROTEIN KHPB"/>
    <property type="match status" value="1"/>
</dbReference>
<dbReference type="Proteomes" id="UP000230683">
    <property type="component" value="Unassembled WGS sequence"/>
</dbReference>
<gene>
    <name evidence="2" type="ORF">CO178_02120</name>
</gene>
<dbReference type="InterPro" id="IPR001374">
    <property type="entry name" value="R3H_dom"/>
</dbReference>
<organism evidence="2 3">
    <name type="scientific">candidate division WWE3 bacterium CG_4_9_14_3_um_filter_34_6</name>
    <dbReference type="NCBI Taxonomy" id="1975079"/>
    <lineage>
        <taxon>Bacteria</taxon>
        <taxon>Katanobacteria</taxon>
    </lineage>
</organism>
<evidence type="ECO:0000259" key="1">
    <source>
        <dbReference type="PROSITE" id="PS51061"/>
    </source>
</evidence>
<evidence type="ECO:0000313" key="3">
    <source>
        <dbReference type="Proteomes" id="UP000230683"/>
    </source>
</evidence>
<dbReference type="InterPro" id="IPR036867">
    <property type="entry name" value="R3H_dom_sf"/>
</dbReference>
<feature type="domain" description="R3H" evidence="1">
    <location>
        <begin position="90"/>
        <end position="126"/>
    </location>
</feature>
<sequence length="126" mass="14564">MQDQQTLDTIKVFLTELFEKLGVTGKITFPKVSEDAEDLIKVEIDSEDSNLLIGYHGDTLNALQHILNVMMFREYQKSFKIVLDVSSYRKEREEKLIELAISAADKARFINKSVALYPMNSYERKI</sequence>
<reference evidence="3" key="1">
    <citation type="submission" date="2017-09" db="EMBL/GenBank/DDBJ databases">
        <title>Depth-based differentiation of microbial function through sediment-hosted aquifers and enrichment of novel symbionts in the deep terrestrial subsurface.</title>
        <authorList>
            <person name="Probst A.J."/>
            <person name="Ladd B."/>
            <person name="Jarett J.K."/>
            <person name="Geller-Mcgrath D.E."/>
            <person name="Sieber C.M.K."/>
            <person name="Emerson J.B."/>
            <person name="Anantharaman K."/>
            <person name="Thomas B.C."/>
            <person name="Malmstrom R."/>
            <person name="Stieglmeier M."/>
            <person name="Klingl A."/>
            <person name="Woyke T."/>
            <person name="Ryan C.M."/>
            <person name="Banfield J.F."/>
        </authorList>
    </citation>
    <scope>NUCLEOTIDE SEQUENCE [LARGE SCALE GENOMIC DNA]</scope>
</reference>
<dbReference type="Pfam" id="PF13083">
    <property type="entry name" value="KH_KhpA-B"/>
    <property type="match status" value="1"/>
</dbReference>
<feature type="non-terminal residue" evidence="2">
    <location>
        <position position="126"/>
    </location>
</feature>
<dbReference type="AlphaFoldDB" id="A0A2M7X2S8"/>
<dbReference type="Gene3D" id="3.30.300.20">
    <property type="match status" value="1"/>
</dbReference>
<dbReference type="InterPro" id="IPR039247">
    <property type="entry name" value="KhpB"/>
</dbReference>
<name>A0A2M7X2S8_UNCKA</name>
<dbReference type="CDD" id="cd02414">
    <property type="entry name" value="KH-II_Jag"/>
    <property type="match status" value="1"/>
</dbReference>
<dbReference type="InterPro" id="IPR038008">
    <property type="entry name" value="Jag_KH"/>
</dbReference>
<dbReference type="EMBL" id="PFWY01000097">
    <property type="protein sequence ID" value="PJA40447.1"/>
    <property type="molecule type" value="Genomic_DNA"/>
</dbReference>
<dbReference type="GO" id="GO:0003723">
    <property type="term" value="F:RNA binding"/>
    <property type="evidence" value="ECO:0007669"/>
    <property type="project" value="InterPro"/>
</dbReference>
<accession>A0A2M7X2S8</accession>
<dbReference type="PROSITE" id="PS51061">
    <property type="entry name" value="R3H"/>
    <property type="match status" value="1"/>
</dbReference>
<dbReference type="InterPro" id="IPR015946">
    <property type="entry name" value="KH_dom-like_a/b"/>
</dbReference>
<proteinExistence type="predicted"/>
<dbReference type="PANTHER" id="PTHR35800">
    <property type="entry name" value="PROTEIN JAG"/>
    <property type="match status" value="1"/>
</dbReference>
<dbReference type="Gene3D" id="3.30.1370.50">
    <property type="entry name" value="R3H-like domain"/>
    <property type="match status" value="1"/>
</dbReference>
<protein>
    <submittedName>
        <fullName evidence="2">Protein jag</fullName>
    </submittedName>
</protein>